<evidence type="ECO:0000313" key="2">
    <source>
        <dbReference type="EMBL" id="PCH42628.1"/>
    </source>
</evidence>
<evidence type="ECO:0000256" key="1">
    <source>
        <dbReference type="SAM" id="MobiDB-lite"/>
    </source>
</evidence>
<protein>
    <submittedName>
        <fullName evidence="2">Uncharacterized protein</fullName>
    </submittedName>
</protein>
<sequence length="98" mass="11222">MSDLAQFNQDEEDDHDSDDKQGYQPDEEEDASMWEQEGEQEEQNSGNESHNPMEDEPSVTKYRSHGDQAMASQGCPKLVLMQNAQPGAPEYWRLEQLC</sequence>
<reference evidence="2 3" key="1">
    <citation type="journal article" date="2012" name="Science">
        <title>The Paleozoic origin of enzymatic lignin decomposition reconstructed from 31 fungal genomes.</title>
        <authorList>
            <person name="Floudas D."/>
            <person name="Binder M."/>
            <person name="Riley R."/>
            <person name="Barry K."/>
            <person name="Blanchette R.A."/>
            <person name="Henrissat B."/>
            <person name="Martinez A.T."/>
            <person name="Otillar R."/>
            <person name="Spatafora J.W."/>
            <person name="Yadav J.S."/>
            <person name="Aerts A."/>
            <person name="Benoit I."/>
            <person name="Boyd A."/>
            <person name="Carlson A."/>
            <person name="Copeland A."/>
            <person name="Coutinho P.M."/>
            <person name="de Vries R.P."/>
            <person name="Ferreira P."/>
            <person name="Findley K."/>
            <person name="Foster B."/>
            <person name="Gaskell J."/>
            <person name="Glotzer D."/>
            <person name="Gorecki P."/>
            <person name="Heitman J."/>
            <person name="Hesse C."/>
            <person name="Hori C."/>
            <person name="Igarashi K."/>
            <person name="Jurgens J.A."/>
            <person name="Kallen N."/>
            <person name="Kersten P."/>
            <person name="Kohler A."/>
            <person name="Kuees U."/>
            <person name="Kumar T.K.A."/>
            <person name="Kuo A."/>
            <person name="LaButti K."/>
            <person name="Larrondo L.F."/>
            <person name="Lindquist E."/>
            <person name="Ling A."/>
            <person name="Lombard V."/>
            <person name="Lucas S."/>
            <person name="Lundell T."/>
            <person name="Martin R."/>
            <person name="McLaughlin D.J."/>
            <person name="Morgenstern I."/>
            <person name="Morin E."/>
            <person name="Murat C."/>
            <person name="Nagy L.G."/>
            <person name="Nolan M."/>
            <person name="Ohm R.A."/>
            <person name="Patyshakuliyeva A."/>
            <person name="Rokas A."/>
            <person name="Ruiz-Duenas F.J."/>
            <person name="Sabat G."/>
            <person name="Salamov A."/>
            <person name="Samejima M."/>
            <person name="Schmutz J."/>
            <person name="Slot J.C."/>
            <person name="St John F."/>
            <person name="Stenlid J."/>
            <person name="Sun H."/>
            <person name="Sun S."/>
            <person name="Syed K."/>
            <person name="Tsang A."/>
            <person name="Wiebenga A."/>
            <person name="Young D."/>
            <person name="Pisabarro A."/>
            <person name="Eastwood D.C."/>
            <person name="Martin F."/>
            <person name="Cullen D."/>
            <person name="Grigoriev I.V."/>
            <person name="Hibbett D.S."/>
        </authorList>
    </citation>
    <scope>NUCLEOTIDE SEQUENCE [LARGE SCALE GENOMIC DNA]</scope>
    <source>
        <strain evidence="2 3">MD-104</strain>
    </source>
</reference>
<dbReference type="Proteomes" id="UP000218811">
    <property type="component" value="Unassembled WGS sequence"/>
</dbReference>
<feature type="compositionally biased region" description="Acidic residues" evidence="1">
    <location>
        <begin position="25"/>
        <end position="42"/>
    </location>
</feature>
<organism evidence="2 3">
    <name type="scientific">Wolfiporia cocos (strain MD-104)</name>
    <name type="common">Brown rot fungus</name>
    <dbReference type="NCBI Taxonomy" id="742152"/>
    <lineage>
        <taxon>Eukaryota</taxon>
        <taxon>Fungi</taxon>
        <taxon>Dikarya</taxon>
        <taxon>Basidiomycota</taxon>
        <taxon>Agaricomycotina</taxon>
        <taxon>Agaricomycetes</taxon>
        <taxon>Polyporales</taxon>
        <taxon>Phaeolaceae</taxon>
        <taxon>Wolfiporia</taxon>
    </lineage>
</organism>
<keyword evidence="3" id="KW-1185">Reference proteome</keyword>
<gene>
    <name evidence="2" type="ORF">WOLCODRAFT_152658</name>
</gene>
<dbReference type="AlphaFoldDB" id="A0A2H3JXQ0"/>
<evidence type="ECO:0000313" key="3">
    <source>
        <dbReference type="Proteomes" id="UP000218811"/>
    </source>
</evidence>
<dbReference type="EMBL" id="KB468124">
    <property type="protein sequence ID" value="PCH42628.1"/>
    <property type="molecule type" value="Genomic_DNA"/>
</dbReference>
<proteinExistence type="predicted"/>
<name>A0A2H3JXQ0_WOLCO</name>
<feature type="region of interest" description="Disordered" evidence="1">
    <location>
        <begin position="1"/>
        <end position="70"/>
    </location>
</feature>
<accession>A0A2H3JXQ0</accession>